<gene>
    <name evidence="1" type="ORF">DN730_08060</name>
</gene>
<name>A0A370U9C5_9GAMM</name>
<evidence type="ECO:0000313" key="1">
    <source>
        <dbReference type="EMBL" id="RDL44348.1"/>
    </source>
</evidence>
<dbReference type="AlphaFoldDB" id="A0A370U9C5"/>
<comment type="caution">
    <text evidence="1">The sequence shown here is derived from an EMBL/GenBank/DDBJ whole genome shotgun (WGS) entry which is preliminary data.</text>
</comment>
<accession>A0A370U9C5</accession>
<sequence length="159" mass="18957">MYDNNENIVMRALFNQQRIQILTLGIENNYFTDSYLYAWESGVYPYLDDSDGSVLPKPHECYEEYFQITRDIVSEVLEFIYNSFKDDKSITFYELEENYGGQWDARYGRETLLSICRYAYLKGHFHSKVWEGLLTQFEHPSEASAIVRIMDRDNDIYIM</sequence>
<reference evidence="1 2" key="1">
    <citation type="submission" date="2018-06" db="EMBL/GenBank/DDBJ databases">
        <title>Marinomonas sp. YLB-05 draft genome sequence.</title>
        <authorList>
            <person name="Yu L."/>
            <person name="Tang X."/>
        </authorList>
    </citation>
    <scope>NUCLEOTIDE SEQUENCE [LARGE SCALE GENOMIC DNA]</scope>
    <source>
        <strain evidence="1 2">YLB-05</strain>
    </source>
</reference>
<protein>
    <submittedName>
        <fullName evidence="1">Uncharacterized protein</fullName>
    </submittedName>
</protein>
<dbReference type="EMBL" id="QKRA01000003">
    <property type="protein sequence ID" value="RDL44348.1"/>
    <property type="molecule type" value="Genomic_DNA"/>
</dbReference>
<evidence type="ECO:0000313" key="2">
    <source>
        <dbReference type="Proteomes" id="UP000254326"/>
    </source>
</evidence>
<dbReference type="OrthoDB" id="6400802at2"/>
<keyword evidence="2" id="KW-1185">Reference proteome</keyword>
<organism evidence="1 2">
    <name type="scientific">Marinomonas piezotolerans</name>
    <dbReference type="NCBI Taxonomy" id="2213058"/>
    <lineage>
        <taxon>Bacteria</taxon>
        <taxon>Pseudomonadati</taxon>
        <taxon>Pseudomonadota</taxon>
        <taxon>Gammaproteobacteria</taxon>
        <taxon>Oceanospirillales</taxon>
        <taxon>Oceanospirillaceae</taxon>
        <taxon>Marinomonas</taxon>
    </lineage>
</organism>
<dbReference type="Proteomes" id="UP000254326">
    <property type="component" value="Unassembled WGS sequence"/>
</dbReference>
<dbReference type="RefSeq" id="WP_115467611.1">
    <property type="nucleotide sequence ID" value="NZ_QKRA01000003.1"/>
</dbReference>
<proteinExistence type="predicted"/>